<evidence type="ECO:0000313" key="1">
    <source>
        <dbReference type="EMBL" id="CAG37885.1"/>
    </source>
</evidence>
<dbReference type="HOGENOM" id="CLU_2355195_0_0_7"/>
<accession>Q6AIG2</accession>
<evidence type="ECO:0000313" key="2">
    <source>
        <dbReference type="Proteomes" id="UP000000602"/>
    </source>
</evidence>
<geneLocation type="plasmid" evidence="2">
    <name>large</name>
</geneLocation>
<dbReference type="AlphaFoldDB" id="Q6AIG2"/>
<proteinExistence type="predicted"/>
<protein>
    <submittedName>
        <fullName evidence="1">Uncharacterized protein</fullName>
    </submittedName>
</protein>
<dbReference type="EMBL" id="CR522871">
    <property type="protein sequence ID" value="CAG37885.1"/>
    <property type="molecule type" value="Genomic_DNA"/>
</dbReference>
<gene>
    <name evidence="1" type="ordered locus">DPPB21</name>
</gene>
<name>Q6AIG2_DESPS</name>
<reference evidence="1 2" key="1">
    <citation type="journal article" date="2004" name="Environ. Microbiol.">
        <title>The genome of Desulfotalea psychrophila, a sulfate-reducing bacterium from permanently cold Arctic sediments.</title>
        <authorList>
            <person name="Rabus R."/>
            <person name="Ruepp A."/>
            <person name="Frickey T."/>
            <person name="Rattei T."/>
            <person name="Fartmann B."/>
            <person name="Stark M."/>
            <person name="Bauer M."/>
            <person name="Zibat A."/>
            <person name="Lombardot T."/>
            <person name="Becker I."/>
            <person name="Amann J."/>
            <person name="Gellner K."/>
            <person name="Teeling H."/>
            <person name="Leuschner W.D."/>
            <person name="Gloeckner F.-O."/>
            <person name="Lupas A.N."/>
            <person name="Amann R."/>
            <person name="Klenk H.-P."/>
        </authorList>
    </citation>
    <scope>NUCLEOTIDE SEQUENCE [LARGE SCALE GENOMIC DNA]</scope>
    <source>
        <strain evidence="2">DSM 12343 / LSv54</strain>
        <plasmid evidence="2">large</plasmid>
    </source>
</reference>
<dbReference type="KEGG" id="dps:DPPB21"/>
<keyword evidence="2" id="KW-1185">Reference proteome</keyword>
<sequence>MNPTRDGDREMELDKFAEWATVRGMALEDYIPFLVDAAKKVKENLAAYPESSVEIDPDIAEYLEIENWGQEVTPEEMDAYMGSTLDANLHESEGED</sequence>
<organism evidence="1 2">
    <name type="scientific">Desulfotalea psychrophila (strain LSv54 / DSM 12343)</name>
    <dbReference type="NCBI Taxonomy" id="177439"/>
    <lineage>
        <taxon>Bacteria</taxon>
        <taxon>Pseudomonadati</taxon>
        <taxon>Thermodesulfobacteriota</taxon>
        <taxon>Desulfobulbia</taxon>
        <taxon>Desulfobulbales</taxon>
        <taxon>Desulfocapsaceae</taxon>
        <taxon>Desulfotalea</taxon>
    </lineage>
</organism>
<dbReference type="Proteomes" id="UP000000602">
    <property type="component" value="Plasmid large"/>
</dbReference>
<dbReference type="STRING" id="177439.DPPB21"/>